<dbReference type="PROSITE" id="PS00108">
    <property type="entry name" value="PROTEIN_KINASE_ST"/>
    <property type="match status" value="1"/>
</dbReference>
<dbReference type="SUPFAM" id="SSF56112">
    <property type="entry name" value="Protein kinase-like (PK-like)"/>
    <property type="match status" value="1"/>
</dbReference>
<dbReference type="Gene3D" id="1.10.510.10">
    <property type="entry name" value="Transferase(Phosphotransferase) domain 1"/>
    <property type="match status" value="1"/>
</dbReference>
<dbReference type="Pfam" id="PF00069">
    <property type="entry name" value="Pkinase"/>
    <property type="match status" value="1"/>
</dbReference>
<dbReference type="InterPro" id="IPR011009">
    <property type="entry name" value="Kinase-like_dom_sf"/>
</dbReference>
<gene>
    <name evidence="2" type="ORF">HMPREF9081_0111</name>
</gene>
<dbReference type="Proteomes" id="UP000004067">
    <property type="component" value="Unassembled WGS sequence"/>
</dbReference>
<dbReference type="HOGENOM" id="CLU_985872_0_0_9"/>
<dbReference type="RefSeq" id="WP_006304921.1">
    <property type="nucleotide sequence ID" value="NZ_GL892076.1"/>
</dbReference>
<dbReference type="CDD" id="cd14014">
    <property type="entry name" value="STKc_PknB_like"/>
    <property type="match status" value="1"/>
</dbReference>
<dbReference type="EMBL" id="AFHQ01000004">
    <property type="protein sequence ID" value="EGK62364.1"/>
    <property type="molecule type" value="Genomic_DNA"/>
</dbReference>
<dbReference type="STRING" id="888060.HMPREF9081_0111"/>
<dbReference type="OrthoDB" id="9788659at2"/>
<dbReference type="PANTHER" id="PTHR44167">
    <property type="entry name" value="OVARIAN-SPECIFIC SERINE/THREONINE-PROTEIN KINASE LOK-RELATED"/>
    <property type="match status" value="1"/>
</dbReference>
<dbReference type="PROSITE" id="PS50011">
    <property type="entry name" value="PROTEIN_KINASE_DOM"/>
    <property type="match status" value="1"/>
</dbReference>
<dbReference type="eggNOG" id="COG0515">
    <property type="taxonomic scope" value="Bacteria"/>
</dbReference>
<sequence>MELIFSQEHRYAYTDEQKIETGNTIYRAIDRTFERTVCLKVVHIDGKTEQERRKLLSIAKNEISIMTRLESETNYIPRIYTIHYDEDTHNLYIVMQWIYGNTLERFMGKTPPQKILLWMAQLCRILAAMQSIKITHKDIKPANIMIAKDDRVYLIDFNLSISPPHRMEGTEGYRAPEMMENSKTPDREKVDIFAIGVILYQHFVGKRPQRGDEYALSKRNYKEWEYFIPPIEKNPNIDKKINDIIVKCMACDPAQRYANASALCNALDDARKSLGGKGGRRR</sequence>
<dbReference type="SMART" id="SM00220">
    <property type="entry name" value="S_TKc"/>
    <property type="match status" value="1"/>
</dbReference>
<protein>
    <recommendedName>
        <fullName evidence="1">Protein kinase domain-containing protein</fullName>
    </recommendedName>
</protein>
<dbReference type="GO" id="GO:0004674">
    <property type="term" value="F:protein serine/threonine kinase activity"/>
    <property type="evidence" value="ECO:0007669"/>
    <property type="project" value="TreeGrafter"/>
</dbReference>
<dbReference type="InterPro" id="IPR008271">
    <property type="entry name" value="Ser/Thr_kinase_AS"/>
</dbReference>
<evidence type="ECO:0000313" key="2">
    <source>
        <dbReference type="EMBL" id="EGK62364.1"/>
    </source>
</evidence>
<dbReference type="GO" id="GO:0005737">
    <property type="term" value="C:cytoplasm"/>
    <property type="evidence" value="ECO:0007669"/>
    <property type="project" value="TreeGrafter"/>
</dbReference>
<accession>F5RIS6</accession>
<dbReference type="AlphaFoldDB" id="F5RIS6"/>
<dbReference type="PANTHER" id="PTHR44167:SF24">
    <property type="entry name" value="SERINE_THREONINE-PROTEIN KINASE CHK2"/>
    <property type="match status" value="1"/>
</dbReference>
<feature type="domain" description="Protein kinase" evidence="1">
    <location>
        <begin position="11"/>
        <end position="274"/>
    </location>
</feature>
<evidence type="ECO:0000259" key="1">
    <source>
        <dbReference type="PROSITE" id="PS50011"/>
    </source>
</evidence>
<reference evidence="2 3" key="1">
    <citation type="submission" date="2011-04" db="EMBL/GenBank/DDBJ databases">
        <authorList>
            <person name="Muzny D."/>
            <person name="Qin X."/>
            <person name="Deng J."/>
            <person name="Jiang H."/>
            <person name="Liu Y."/>
            <person name="Qu J."/>
            <person name="Song X.-Z."/>
            <person name="Zhang L."/>
            <person name="Thornton R."/>
            <person name="Coyle M."/>
            <person name="Francisco L."/>
            <person name="Jackson L."/>
            <person name="Javaid M."/>
            <person name="Korchina V."/>
            <person name="Kovar C."/>
            <person name="Mata R."/>
            <person name="Mathew T."/>
            <person name="Ngo R."/>
            <person name="Nguyen L."/>
            <person name="Nguyen N."/>
            <person name="Okwuonu G."/>
            <person name="Ongeri F."/>
            <person name="Pham C."/>
            <person name="Simmons D."/>
            <person name="Wilczek-Boney K."/>
            <person name="Hale W."/>
            <person name="Jakkamsetti A."/>
            <person name="Pham P."/>
            <person name="Ruth R."/>
            <person name="San Lucas F."/>
            <person name="Warren J."/>
            <person name="Zhang J."/>
            <person name="Zhao Z."/>
            <person name="Zhou C."/>
            <person name="Zhu D."/>
            <person name="Lee S."/>
            <person name="Bess C."/>
            <person name="Blankenburg K."/>
            <person name="Forbes L."/>
            <person name="Fu Q."/>
            <person name="Gubbala S."/>
            <person name="Hirani K."/>
            <person name="Jayaseelan J.C."/>
            <person name="Lara F."/>
            <person name="Munidasa M."/>
            <person name="Palculict T."/>
            <person name="Patil S."/>
            <person name="Pu L.-L."/>
            <person name="Saada N."/>
            <person name="Tang L."/>
            <person name="Weissenberger G."/>
            <person name="Zhu Y."/>
            <person name="Hemphill L."/>
            <person name="Shang Y."/>
            <person name="Youmans B."/>
            <person name="Ayvaz T."/>
            <person name="Ross M."/>
            <person name="Santibanez J."/>
            <person name="Aqrawi P."/>
            <person name="Gross S."/>
            <person name="Joshi V."/>
            <person name="Fowler G."/>
            <person name="Nazareth L."/>
            <person name="Reid J."/>
            <person name="Worley K."/>
            <person name="Petrosino J."/>
            <person name="Highlander S."/>
            <person name="Gibbs R."/>
        </authorList>
    </citation>
    <scope>NUCLEOTIDE SEQUENCE [LARGE SCALE GENOMIC DNA]</scope>
    <source>
        <strain evidence="2 3">DSM 2778</strain>
    </source>
</reference>
<dbReference type="InterPro" id="IPR000719">
    <property type="entry name" value="Prot_kinase_dom"/>
</dbReference>
<proteinExistence type="predicted"/>
<evidence type="ECO:0000313" key="3">
    <source>
        <dbReference type="Proteomes" id="UP000004067"/>
    </source>
</evidence>
<keyword evidence="3" id="KW-1185">Reference proteome</keyword>
<dbReference type="Gene3D" id="3.30.200.20">
    <property type="entry name" value="Phosphorylase Kinase, domain 1"/>
    <property type="match status" value="1"/>
</dbReference>
<organism evidence="2 3">
    <name type="scientific">Centipeda periodontii DSM 2778</name>
    <dbReference type="NCBI Taxonomy" id="888060"/>
    <lineage>
        <taxon>Bacteria</taxon>
        <taxon>Bacillati</taxon>
        <taxon>Bacillota</taxon>
        <taxon>Negativicutes</taxon>
        <taxon>Selenomonadales</taxon>
        <taxon>Selenomonadaceae</taxon>
        <taxon>Centipeda</taxon>
    </lineage>
</organism>
<dbReference type="GO" id="GO:0005524">
    <property type="term" value="F:ATP binding"/>
    <property type="evidence" value="ECO:0007669"/>
    <property type="project" value="InterPro"/>
</dbReference>
<name>F5RIS6_9FIRM</name>
<comment type="caution">
    <text evidence="2">The sequence shown here is derived from an EMBL/GenBank/DDBJ whole genome shotgun (WGS) entry which is preliminary data.</text>
</comment>